<proteinExistence type="predicted"/>
<organism evidence="2 3">
    <name type="scientific">Hevea brasiliensis</name>
    <name type="common">Para rubber tree</name>
    <name type="synonym">Siphonia brasiliensis</name>
    <dbReference type="NCBI Taxonomy" id="3981"/>
    <lineage>
        <taxon>Eukaryota</taxon>
        <taxon>Viridiplantae</taxon>
        <taxon>Streptophyta</taxon>
        <taxon>Embryophyta</taxon>
        <taxon>Tracheophyta</taxon>
        <taxon>Spermatophyta</taxon>
        <taxon>Magnoliopsida</taxon>
        <taxon>eudicotyledons</taxon>
        <taxon>Gunneridae</taxon>
        <taxon>Pentapetalae</taxon>
        <taxon>rosids</taxon>
        <taxon>fabids</taxon>
        <taxon>Malpighiales</taxon>
        <taxon>Euphorbiaceae</taxon>
        <taxon>Crotonoideae</taxon>
        <taxon>Micrandreae</taxon>
        <taxon>Hevea</taxon>
    </lineage>
</organism>
<reference evidence="2 3" key="1">
    <citation type="journal article" date="2020" name="Mol. Plant">
        <title>The Chromosome-Based Rubber Tree Genome Provides New Insights into Spurge Genome Evolution and Rubber Biosynthesis.</title>
        <authorList>
            <person name="Liu J."/>
            <person name="Shi C."/>
            <person name="Shi C.C."/>
            <person name="Li W."/>
            <person name="Zhang Q.J."/>
            <person name="Zhang Y."/>
            <person name="Li K."/>
            <person name="Lu H.F."/>
            <person name="Shi C."/>
            <person name="Zhu S.T."/>
            <person name="Xiao Z.Y."/>
            <person name="Nan H."/>
            <person name="Yue Y."/>
            <person name="Zhu X.G."/>
            <person name="Wu Y."/>
            <person name="Hong X.N."/>
            <person name="Fan G.Y."/>
            <person name="Tong Y."/>
            <person name="Zhang D."/>
            <person name="Mao C.L."/>
            <person name="Liu Y.L."/>
            <person name="Hao S.J."/>
            <person name="Liu W.Q."/>
            <person name="Lv M.Q."/>
            <person name="Zhang H.B."/>
            <person name="Liu Y."/>
            <person name="Hu-Tang G.R."/>
            <person name="Wang J.P."/>
            <person name="Wang J.H."/>
            <person name="Sun Y.H."/>
            <person name="Ni S.B."/>
            <person name="Chen W.B."/>
            <person name="Zhang X.C."/>
            <person name="Jiao Y.N."/>
            <person name="Eichler E.E."/>
            <person name="Li G.H."/>
            <person name="Liu X."/>
            <person name="Gao L.Z."/>
        </authorList>
    </citation>
    <scope>NUCLEOTIDE SEQUENCE [LARGE SCALE GENOMIC DNA]</scope>
    <source>
        <strain evidence="3">cv. GT1</strain>
        <tissue evidence="2">Leaf</tissue>
    </source>
</reference>
<feature type="compositionally biased region" description="Basic and acidic residues" evidence="1">
    <location>
        <begin position="156"/>
        <end position="165"/>
    </location>
</feature>
<comment type="caution">
    <text evidence="2">The sequence shown here is derived from an EMBL/GenBank/DDBJ whole genome shotgun (WGS) entry which is preliminary data.</text>
</comment>
<evidence type="ECO:0000313" key="3">
    <source>
        <dbReference type="Proteomes" id="UP000467840"/>
    </source>
</evidence>
<name>A0A6A6KMN6_HEVBR</name>
<protein>
    <submittedName>
        <fullName evidence="2">Uncharacterized protein</fullName>
    </submittedName>
</protein>
<gene>
    <name evidence="2" type="ORF">GH714_039541</name>
</gene>
<keyword evidence="3" id="KW-1185">Reference proteome</keyword>
<accession>A0A6A6KMN6</accession>
<dbReference type="AlphaFoldDB" id="A0A6A6KMN6"/>
<evidence type="ECO:0000313" key="2">
    <source>
        <dbReference type="EMBL" id="KAF2289997.1"/>
    </source>
</evidence>
<sequence>MLGNSSLVESYGIKIDVSRSLNLPTICGVNTPLLNACLEVGHSLASLIPSKLSSSLGFFMHIKSCKEVKAFSCPIPSGMVPFNSFEERNSSSKSDRVLIDDGIGPENEFLWRSKEVKAFSCPIHSGMDPFNSFEERCSLSKNDKVLIDDGIRPENEFPERSRDLNLVKFPNDSESAH</sequence>
<dbReference type="Proteomes" id="UP000467840">
    <property type="component" value="Chromosome 8"/>
</dbReference>
<evidence type="ECO:0000256" key="1">
    <source>
        <dbReference type="SAM" id="MobiDB-lite"/>
    </source>
</evidence>
<feature type="region of interest" description="Disordered" evidence="1">
    <location>
        <begin position="156"/>
        <end position="177"/>
    </location>
</feature>
<dbReference type="EMBL" id="JAAGAX010000016">
    <property type="protein sequence ID" value="KAF2289997.1"/>
    <property type="molecule type" value="Genomic_DNA"/>
</dbReference>